<evidence type="ECO:0000256" key="1">
    <source>
        <dbReference type="SAM" id="MobiDB-lite"/>
    </source>
</evidence>
<dbReference type="EMBL" id="AMZH03031577">
    <property type="protein sequence ID" value="RRT32545.1"/>
    <property type="molecule type" value="Genomic_DNA"/>
</dbReference>
<accession>A0A426WZ94</accession>
<evidence type="ECO:0000313" key="2">
    <source>
        <dbReference type="EMBL" id="RRT32545.1"/>
    </source>
</evidence>
<organism evidence="2 3">
    <name type="scientific">Ensete ventricosum</name>
    <name type="common">Abyssinian banana</name>
    <name type="synonym">Musa ensete</name>
    <dbReference type="NCBI Taxonomy" id="4639"/>
    <lineage>
        <taxon>Eukaryota</taxon>
        <taxon>Viridiplantae</taxon>
        <taxon>Streptophyta</taxon>
        <taxon>Embryophyta</taxon>
        <taxon>Tracheophyta</taxon>
        <taxon>Spermatophyta</taxon>
        <taxon>Magnoliopsida</taxon>
        <taxon>Liliopsida</taxon>
        <taxon>Zingiberales</taxon>
        <taxon>Musaceae</taxon>
        <taxon>Ensete</taxon>
    </lineage>
</organism>
<dbReference type="AlphaFoldDB" id="A0A426WZ94"/>
<evidence type="ECO:0000313" key="3">
    <source>
        <dbReference type="Proteomes" id="UP000287651"/>
    </source>
</evidence>
<name>A0A426WZ94_ENSVE</name>
<feature type="compositionally biased region" description="Basic and acidic residues" evidence="1">
    <location>
        <begin position="31"/>
        <end position="48"/>
    </location>
</feature>
<feature type="region of interest" description="Disordered" evidence="1">
    <location>
        <begin position="218"/>
        <end position="244"/>
    </location>
</feature>
<reference evidence="2 3" key="1">
    <citation type="journal article" date="2014" name="Agronomy (Basel)">
        <title>A Draft Genome Sequence for Ensete ventricosum, the Drought-Tolerant Tree Against Hunger.</title>
        <authorList>
            <person name="Harrison J."/>
            <person name="Moore K.A."/>
            <person name="Paszkiewicz K."/>
            <person name="Jones T."/>
            <person name="Grant M."/>
            <person name="Ambacheew D."/>
            <person name="Muzemil S."/>
            <person name="Studholme D.J."/>
        </authorList>
    </citation>
    <scope>NUCLEOTIDE SEQUENCE [LARGE SCALE GENOMIC DNA]</scope>
</reference>
<dbReference type="Proteomes" id="UP000287651">
    <property type="component" value="Unassembled WGS sequence"/>
</dbReference>
<feature type="compositionally biased region" description="Basic and acidic residues" evidence="1">
    <location>
        <begin position="66"/>
        <end position="109"/>
    </location>
</feature>
<sequence>VTNTEGRSEEEEEGGGVRRKKRGLWYGSSEEEGKREKGSGKGGFDEVRGWGTTMNKGKREEEEEEGMGRMGEREEGSRKGSCDEPEGKREEGSRKGSCDEPGGKREEKGVSNGEEDREILGGEDSLIRKVKGCFKQRVHHLEGAPSTKRWLARTLDTDVVWTTRRLFVLPKGWDMWLTCPEVVGPSWFEETDWLHCADLGPPWNRGPRYVISFSPVPKGVSPRGESRGATRGLSLSARRSRRFH</sequence>
<comment type="caution">
    <text evidence="2">The sequence shown here is derived from an EMBL/GenBank/DDBJ whole genome shotgun (WGS) entry which is preliminary data.</text>
</comment>
<protein>
    <submittedName>
        <fullName evidence="2">Uncharacterized protein</fullName>
    </submittedName>
</protein>
<feature type="region of interest" description="Disordered" evidence="1">
    <location>
        <begin position="1"/>
        <end position="120"/>
    </location>
</feature>
<proteinExistence type="predicted"/>
<feature type="non-terminal residue" evidence="2">
    <location>
        <position position="1"/>
    </location>
</feature>
<gene>
    <name evidence="2" type="ORF">B296_00048508</name>
</gene>